<comment type="caution">
    <text evidence="1">The sequence shown here is derived from an EMBL/GenBank/DDBJ whole genome shotgun (WGS) entry which is preliminary data.</text>
</comment>
<evidence type="ECO:0000313" key="2">
    <source>
        <dbReference type="Proteomes" id="UP000436027"/>
    </source>
</evidence>
<proteinExistence type="predicted"/>
<gene>
    <name evidence="1" type="ORF">F6W70_13745</name>
</gene>
<dbReference type="Proteomes" id="UP000436027">
    <property type="component" value="Unassembled WGS sequence"/>
</dbReference>
<protein>
    <submittedName>
        <fullName evidence="1">Uncharacterized protein</fullName>
    </submittedName>
</protein>
<dbReference type="EMBL" id="WAAQ01000002">
    <property type="protein sequence ID" value="KAB1883655.1"/>
    <property type="molecule type" value="Genomic_DNA"/>
</dbReference>
<sequence length="118" mass="12844">MSLLEANSALGFAFAIQDNDRTLAAVQARSRAAVQLLLELPPHERVILSNVIDNTAPVPLATTDGVPPAVKIRALQAVLLEWAREEISANDLPRKYAEAVRSERELLTKTTDAGTDDR</sequence>
<accession>A0AAD3X199</accession>
<evidence type="ECO:0000313" key="1">
    <source>
        <dbReference type="EMBL" id="KAB1883655.1"/>
    </source>
</evidence>
<dbReference type="AlphaFoldDB" id="A0AAD3X199"/>
<dbReference type="RefSeq" id="WP_151487023.1">
    <property type="nucleotide sequence ID" value="NZ_BAAAIN010000001.1"/>
</dbReference>
<organism evidence="1 2">
    <name type="scientific">Microbacterium maritypicum</name>
    <name type="common">Microbacterium liquefaciens</name>
    <dbReference type="NCBI Taxonomy" id="33918"/>
    <lineage>
        <taxon>Bacteria</taxon>
        <taxon>Bacillati</taxon>
        <taxon>Actinomycetota</taxon>
        <taxon>Actinomycetes</taxon>
        <taxon>Micrococcales</taxon>
        <taxon>Microbacteriaceae</taxon>
        <taxon>Microbacterium</taxon>
    </lineage>
</organism>
<reference evidence="1 2" key="1">
    <citation type="submission" date="2019-09" db="EMBL/GenBank/DDBJ databases">
        <title>Whole genome sequencing of Microbacterium maritypicum.</title>
        <authorList>
            <person name="Lenchi N."/>
        </authorList>
    </citation>
    <scope>NUCLEOTIDE SEQUENCE [LARGE SCALE GENOMIC DNA]</scope>
    <source>
        <strain evidence="1 2">DSM 12512</strain>
    </source>
</reference>
<name>A0AAD3X199_MICMQ</name>